<proteinExistence type="predicted"/>
<dbReference type="EMBL" id="VDEP01000471">
    <property type="protein sequence ID" value="KAA1076016.1"/>
    <property type="molecule type" value="Genomic_DNA"/>
</dbReference>
<feature type="domain" description="Zinc finger CHCC-type" evidence="1">
    <location>
        <begin position="138"/>
        <end position="173"/>
    </location>
</feature>
<comment type="caution">
    <text evidence="3">The sequence shown here is derived from an EMBL/GenBank/DDBJ whole genome shotgun (WGS) entry which is preliminary data.</text>
</comment>
<organism evidence="3 4">
    <name type="scientific">Puccinia graminis f. sp. tritici</name>
    <dbReference type="NCBI Taxonomy" id="56615"/>
    <lineage>
        <taxon>Eukaryota</taxon>
        <taxon>Fungi</taxon>
        <taxon>Dikarya</taxon>
        <taxon>Basidiomycota</taxon>
        <taxon>Pucciniomycotina</taxon>
        <taxon>Pucciniomycetes</taxon>
        <taxon>Pucciniales</taxon>
        <taxon>Pucciniaceae</taxon>
        <taxon>Puccinia</taxon>
    </lineage>
</organism>
<dbReference type="Gene3D" id="2.60.260.40">
    <property type="entry name" value="q5lls5 like domains"/>
    <property type="match status" value="1"/>
</dbReference>
<dbReference type="PANTHER" id="PTHR13156">
    <property type="entry name" value="NADH-UBIQUINONE OXIDOREDUCTASE 13 KD-A SUBUNIT"/>
    <property type="match status" value="1"/>
</dbReference>
<evidence type="ECO:0000313" key="2">
    <source>
        <dbReference type="EMBL" id="KAA1076016.1"/>
    </source>
</evidence>
<protein>
    <recommendedName>
        <fullName evidence="1">Zinc finger CHCC-type domain-containing protein</fullName>
    </recommendedName>
</protein>
<reference evidence="4 5" key="1">
    <citation type="submission" date="2019-05" db="EMBL/GenBank/DDBJ databases">
        <title>Emergence of the Ug99 lineage of the wheat stem rust pathogen through somatic hybridization.</title>
        <authorList>
            <person name="Li F."/>
            <person name="Upadhyaya N.M."/>
            <person name="Sperschneider J."/>
            <person name="Matny O."/>
            <person name="Nguyen-Phuc H."/>
            <person name="Mago R."/>
            <person name="Raley C."/>
            <person name="Miller M.E."/>
            <person name="Silverstein K.A.T."/>
            <person name="Henningsen E."/>
            <person name="Hirsch C.D."/>
            <person name="Visser B."/>
            <person name="Pretorius Z.A."/>
            <person name="Steffenson B.J."/>
            <person name="Schwessinger B."/>
            <person name="Dodds P.N."/>
            <person name="Figueroa M."/>
        </authorList>
    </citation>
    <scope>NUCLEOTIDE SEQUENCE [LARGE SCALE GENOMIC DNA]</scope>
    <source>
        <strain evidence="3">21-0</strain>
        <strain evidence="2 5">Ug99</strain>
    </source>
</reference>
<dbReference type="EMBL" id="VSWC01000092">
    <property type="protein sequence ID" value="KAA1091367.1"/>
    <property type="molecule type" value="Genomic_DNA"/>
</dbReference>
<accession>A0A5B0NPZ8</accession>
<evidence type="ECO:0000313" key="3">
    <source>
        <dbReference type="EMBL" id="KAA1091367.1"/>
    </source>
</evidence>
<dbReference type="Pfam" id="PF10276">
    <property type="entry name" value="zf-CHCC"/>
    <property type="match status" value="1"/>
</dbReference>
<dbReference type="FunFam" id="2.60.260.40:FF:000003">
    <property type="entry name" value="NADH dehydrogenase [ubiquinone] iron-sulfur protein 6, mitochondrial"/>
    <property type="match status" value="1"/>
</dbReference>
<dbReference type="OrthoDB" id="307899at2759"/>
<sequence>MSFGDCLAESHVPRGIGDTRYSDGSQYATTEFLPKMTLLRSLGSQARHSTQRLCQPSVSSLRTITPIGKSYSTEGETTIQKSERVPPAKAVTWSANQRPKSQVMTGPRFEQTNLEAQPNPLPAIELIKKEPIRMVSSRVAACDGGGGALGHPKIFINLDKPGPQPCGYCGLRFERSHDDHH</sequence>
<gene>
    <name evidence="3" type="ORF">PGT21_032215</name>
    <name evidence="2" type="ORF">PGTUg99_033373</name>
</gene>
<dbReference type="AlphaFoldDB" id="A0A5B0NPZ8"/>
<dbReference type="Proteomes" id="UP000325313">
    <property type="component" value="Unassembled WGS sequence"/>
</dbReference>
<name>A0A5B0NPZ8_PUCGR</name>
<dbReference type="Proteomes" id="UP000324748">
    <property type="component" value="Unassembled WGS sequence"/>
</dbReference>
<evidence type="ECO:0000313" key="4">
    <source>
        <dbReference type="Proteomes" id="UP000324748"/>
    </source>
</evidence>
<dbReference type="GO" id="GO:0006120">
    <property type="term" value="P:mitochondrial electron transport, NADH to ubiquinone"/>
    <property type="evidence" value="ECO:0007669"/>
    <property type="project" value="TreeGrafter"/>
</dbReference>
<evidence type="ECO:0000259" key="1">
    <source>
        <dbReference type="Pfam" id="PF10276"/>
    </source>
</evidence>
<keyword evidence="4" id="KW-1185">Reference proteome</keyword>
<dbReference type="PANTHER" id="PTHR13156:SF0">
    <property type="entry name" value="NADH DEHYDROGENASE [UBIQUINONE] IRON-SULFUR PROTEIN 6, MITOCHONDRIAL"/>
    <property type="match status" value="1"/>
</dbReference>
<dbReference type="InterPro" id="IPR019401">
    <property type="entry name" value="Znf_CHCC"/>
</dbReference>
<dbReference type="GO" id="GO:0005739">
    <property type="term" value="C:mitochondrion"/>
    <property type="evidence" value="ECO:0007669"/>
    <property type="project" value="GOC"/>
</dbReference>
<evidence type="ECO:0000313" key="5">
    <source>
        <dbReference type="Proteomes" id="UP000325313"/>
    </source>
</evidence>